<dbReference type="PANTHER" id="PTHR43687:SF6">
    <property type="entry name" value="L-ASPARTATE SEMIALDEHYDE SULFURTRANSFERASE IRON-SULFUR SUBUNIT"/>
    <property type="match status" value="1"/>
</dbReference>
<evidence type="ECO:0000256" key="1">
    <source>
        <dbReference type="ARBA" id="ARBA00022448"/>
    </source>
</evidence>
<keyword evidence="7" id="KW-0411">Iron-sulfur</keyword>
<dbReference type="EMBL" id="ACUX02000007">
    <property type="protein sequence ID" value="EEZ61045.1"/>
    <property type="molecule type" value="Genomic_DNA"/>
</dbReference>
<dbReference type="STRING" id="649764.HMPREF0762_01113"/>
<proteinExistence type="predicted"/>
<dbReference type="GO" id="GO:0046872">
    <property type="term" value="F:metal ion binding"/>
    <property type="evidence" value="ECO:0007669"/>
    <property type="project" value="UniProtKB-KW"/>
</dbReference>
<evidence type="ECO:0000256" key="5">
    <source>
        <dbReference type="ARBA" id="ARBA00022982"/>
    </source>
</evidence>
<dbReference type="InterPro" id="IPR050572">
    <property type="entry name" value="Fe-S_Ferredoxin"/>
</dbReference>
<feature type="domain" description="4Fe-4S ferredoxin-type" evidence="8">
    <location>
        <begin position="12"/>
        <end position="41"/>
    </location>
</feature>
<dbReference type="AlphaFoldDB" id="D0WH81"/>
<evidence type="ECO:0000256" key="3">
    <source>
        <dbReference type="ARBA" id="ARBA00022723"/>
    </source>
</evidence>
<reference evidence="9" key="1">
    <citation type="submission" date="2009-10" db="EMBL/GenBank/DDBJ databases">
        <authorList>
            <person name="Weinstock G."/>
            <person name="Sodergren E."/>
            <person name="Clifton S."/>
            <person name="Fulton L."/>
            <person name="Fulton B."/>
            <person name="Courtney L."/>
            <person name="Fronick C."/>
            <person name="Harrison M."/>
            <person name="Strong C."/>
            <person name="Farmer C."/>
            <person name="Delahaunty K."/>
            <person name="Markovic C."/>
            <person name="Hall O."/>
            <person name="Minx P."/>
            <person name="Tomlinson C."/>
            <person name="Mitreva M."/>
            <person name="Nelson J."/>
            <person name="Hou S."/>
            <person name="Wollam A."/>
            <person name="Pepin K.H."/>
            <person name="Johnson M."/>
            <person name="Bhonagiri V."/>
            <person name="Nash W.E."/>
            <person name="Warren W."/>
            <person name="Chinwalla A."/>
            <person name="Mardis E.R."/>
            <person name="Wilson R.K."/>
        </authorList>
    </citation>
    <scope>NUCLEOTIDE SEQUENCE [LARGE SCALE GENOMIC DNA]</scope>
    <source>
        <strain evidence="9">ATCC 700122</strain>
    </source>
</reference>
<keyword evidence="1" id="KW-0813">Transport</keyword>
<evidence type="ECO:0000256" key="7">
    <source>
        <dbReference type="ARBA" id="ARBA00023014"/>
    </source>
</evidence>
<dbReference type="PROSITE" id="PS00198">
    <property type="entry name" value="4FE4S_FER_1"/>
    <property type="match status" value="2"/>
</dbReference>
<dbReference type="SUPFAM" id="SSF54862">
    <property type="entry name" value="4Fe-4S ferredoxins"/>
    <property type="match status" value="1"/>
</dbReference>
<keyword evidence="6" id="KW-0408">Iron</keyword>
<evidence type="ECO:0000256" key="4">
    <source>
        <dbReference type="ARBA" id="ARBA00022737"/>
    </source>
</evidence>
<name>D0WH81_SLAES</name>
<evidence type="ECO:0000256" key="2">
    <source>
        <dbReference type="ARBA" id="ARBA00022485"/>
    </source>
</evidence>
<feature type="domain" description="4Fe-4S ferredoxin-type" evidence="8">
    <location>
        <begin position="42"/>
        <end position="72"/>
    </location>
</feature>
<organism evidence="9 10">
    <name type="scientific">Slackia exigua (strain ATCC 700122 / DSM 15923 / CIP 105133 / JCM 11022 / KCTC 5966 / S-7)</name>
    <dbReference type="NCBI Taxonomy" id="649764"/>
    <lineage>
        <taxon>Bacteria</taxon>
        <taxon>Bacillati</taxon>
        <taxon>Actinomycetota</taxon>
        <taxon>Coriobacteriia</taxon>
        <taxon>Eggerthellales</taxon>
        <taxon>Eggerthellaceae</taxon>
        <taxon>Slackia</taxon>
    </lineage>
</organism>
<dbReference type="Proteomes" id="UP000006001">
    <property type="component" value="Unassembled WGS sequence"/>
</dbReference>
<sequence>MFYQGGKELIMSHPVFEIDECIGCGICVDECPQDVLAIEGGVVTIENEEACIACGDCVEECPMGVITEIVED</sequence>
<keyword evidence="2" id="KW-0004">4Fe-4S</keyword>
<comment type="caution">
    <text evidence="9">The sequence shown here is derived from an EMBL/GenBank/DDBJ whole genome shotgun (WGS) entry which is preliminary data.</text>
</comment>
<dbReference type="Gene3D" id="3.30.70.20">
    <property type="match status" value="2"/>
</dbReference>
<dbReference type="PANTHER" id="PTHR43687">
    <property type="entry name" value="ADENYLYLSULFATE REDUCTASE, BETA SUBUNIT"/>
    <property type="match status" value="1"/>
</dbReference>
<dbReference type="InterPro" id="IPR017900">
    <property type="entry name" value="4Fe4S_Fe_S_CS"/>
</dbReference>
<dbReference type="HOGENOM" id="CLU_139698_5_5_11"/>
<evidence type="ECO:0000259" key="8">
    <source>
        <dbReference type="PROSITE" id="PS51379"/>
    </source>
</evidence>
<evidence type="ECO:0000313" key="10">
    <source>
        <dbReference type="Proteomes" id="UP000006001"/>
    </source>
</evidence>
<dbReference type="Pfam" id="PF13187">
    <property type="entry name" value="Fer4_9"/>
    <property type="match status" value="1"/>
</dbReference>
<evidence type="ECO:0000256" key="6">
    <source>
        <dbReference type="ARBA" id="ARBA00023004"/>
    </source>
</evidence>
<dbReference type="InterPro" id="IPR017896">
    <property type="entry name" value="4Fe4S_Fe-S-bd"/>
</dbReference>
<dbReference type="eggNOG" id="COG2221">
    <property type="taxonomic scope" value="Bacteria"/>
</dbReference>
<accession>D0WH81</accession>
<keyword evidence="3" id="KW-0479">Metal-binding</keyword>
<evidence type="ECO:0000313" key="9">
    <source>
        <dbReference type="EMBL" id="EEZ61045.1"/>
    </source>
</evidence>
<dbReference type="GO" id="GO:0051539">
    <property type="term" value="F:4 iron, 4 sulfur cluster binding"/>
    <property type="evidence" value="ECO:0007669"/>
    <property type="project" value="UniProtKB-KW"/>
</dbReference>
<keyword evidence="5" id="KW-0249">Electron transport</keyword>
<dbReference type="PROSITE" id="PS51379">
    <property type="entry name" value="4FE4S_FER_2"/>
    <property type="match status" value="2"/>
</dbReference>
<protein>
    <submittedName>
        <fullName evidence="9">Ferredoxin-2</fullName>
    </submittedName>
</protein>
<gene>
    <name evidence="9" type="ORF">HMPREF0762_01113</name>
</gene>
<keyword evidence="4" id="KW-0677">Repeat</keyword>
<keyword evidence="10" id="KW-1185">Reference proteome</keyword>